<comment type="caution">
    <text evidence="3">The sequence shown here is derived from an EMBL/GenBank/DDBJ whole genome shotgun (WGS) entry which is preliminary data.</text>
</comment>
<evidence type="ECO:0000313" key="3">
    <source>
        <dbReference type="EMBL" id="OLP84022.1"/>
    </source>
</evidence>
<feature type="signal peptide" evidence="2">
    <location>
        <begin position="1"/>
        <end position="17"/>
    </location>
</feature>
<keyword evidence="2" id="KW-0732">Signal</keyword>
<evidence type="ECO:0000313" key="4">
    <source>
        <dbReference type="Proteomes" id="UP000186817"/>
    </source>
</evidence>
<dbReference type="EMBL" id="LSRX01001074">
    <property type="protein sequence ID" value="OLP84022.1"/>
    <property type="molecule type" value="Genomic_DNA"/>
</dbReference>
<feature type="transmembrane region" description="Helical" evidence="1">
    <location>
        <begin position="89"/>
        <end position="108"/>
    </location>
</feature>
<gene>
    <name evidence="3" type="ORF">AK812_SmicGene35144</name>
</gene>
<feature type="chain" id="PRO_5012457962" evidence="2">
    <location>
        <begin position="18"/>
        <end position="124"/>
    </location>
</feature>
<keyword evidence="4" id="KW-1185">Reference proteome</keyword>
<reference evidence="3 4" key="1">
    <citation type="submission" date="2016-02" db="EMBL/GenBank/DDBJ databases">
        <title>Genome analysis of coral dinoflagellate symbionts highlights evolutionary adaptations to a symbiotic lifestyle.</title>
        <authorList>
            <person name="Aranda M."/>
            <person name="Li Y."/>
            <person name="Liew Y.J."/>
            <person name="Baumgarten S."/>
            <person name="Simakov O."/>
            <person name="Wilson M."/>
            <person name="Piel J."/>
            <person name="Ashoor H."/>
            <person name="Bougouffa S."/>
            <person name="Bajic V.B."/>
            <person name="Ryu T."/>
            <person name="Ravasi T."/>
            <person name="Bayer T."/>
            <person name="Micklem G."/>
            <person name="Kim H."/>
            <person name="Bhak J."/>
            <person name="Lajeunesse T.C."/>
            <person name="Voolstra C.R."/>
        </authorList>
    </citation>
    <scope>NUCLEOTIDE SEQUENCE [LARGE SCALE GENOMIC DNA]</scope>
    <source>
        <strain evidence="3 4">CCMP2467</strain>
    </source>
</reference>
<accession>A0A1Q9CM83</accession>
<organism evidence="3 4">
    <name type="scientific">Symbiodinium microadriaticum</name>
    <name type="common">Dinoflagellate</name>
    <name type="synonym">Zooxanthella microadriatica</name>
    <dbReference type="NCBI Taxonomy" id="2951"/>
    <lineage>
        <taxon>Eukaryota</taxon>
        <taxon>Sar</taxon>
        <taxon>Alveolata</taxon>
        <taxon>Dinophyceae</taxon>
        <taxon>Suessiales</taxon>
        <taxon>Symbiodiniaceae</taxon>
        <taxon>Symbiodinium</taxon>
    </lineage>
</organism>
<keyword evidence="1" id="KW-0812">Transmembrane</keyword>
<sequence length="124" mass="13109">MFFLRLLARARAALAHAAVRSALRAAYVSRWSSIIAVAAQRALASSLLELPLLLPAKLPCIRSCKMSAGSTPLRPADFRPGPKAPGANVGWVLLFQFFLLLAVALLVVEILDQALVAAAFAAAS</sequence>
<evidence type="ECO:0000256" key="2">
    <source>
        <dbReference type="SAM" id="SignalP"/>
    </source>
</evidence>
<proteinExistence type="predicted"/>
<keyword evidence="1" id="KW-0472">Membrane</keyword>
<protein>
    <submittedName>
        <fullName evidence="3">Uncharacterized protein</fullName>
    </submittedName>
</protein>
<name>A0A1Q9CM83_SYMMI</name>
<dbReference type="AlphaFoldDB" id="A0A1Q9CM83"/>
<evidence type="ECO:0000256" key="1">
    <source>
        <dbReference type="SAM" id="Phobius"/>
    </source>
</evidence>
<keyword evidence="1" id="KW-1133">Transmembrane helix</keyword>
<dbReference type="Proteomes" id="UP000186817">
    <property type="component" value="Unassembled WGS sequence"/>
</dbReference>